<keyword evidence="4" id="KW-0255">Endonuclease</keyword>
<name>A0A0G0UUB4_9BACT</name>
<protein>
    <submittedName>
        <fullName evidence="8">YcfA family protein</fullName>
    </submittedName>
</protein>
<dbReference type="AlphaFoldDB" id="A0A0G0UUB4"/>
<dbReference type="SUPFAM" id="SSF54786">
    <property type="entry name" value="YcfA/nrd intein domain"/>
    <property type="match status" value="1"/>
</dbReference>
<dbReference type="PANTHER" id="PTHR34873:SF3">
    <property type="entry name" value="ADDICTION MODULE TOXIN, HICA FAMILY"/>
    <property type="match status" value="1"/>
</dbReference>
<organism evidence="8 9">
    <name type="scientific">Candidatus Roizmanbacteria bacterium GW2011_GWA1_41_13</name>
    <dbReference type="NCBI Taxonomy" id="1618474"/>
    <lineage>
        <taxon>Bacteria</taxon>
        <taxon>Candidatus Roizmaniibacteriota</taxon>
    </lineage>
</organism>
<gene>
    <name evidence="8" type="ORF">UU41_C0027G0005</name>
</gene>
<evidence type="ECO:0000256" key="3">
    <source>
        <dbReference type="ARBA" id="ARBA00022722"/>
    </source>
</evidence>
<dbReference type="GO" id="GO:0003729">
    <property type="term" value="F:mRNA binding"/>
    <property type="evidence" value="ECO:0007669"/>
    <property type="project" value="InterPro"/>
</dbReference>
<dbReference type="GO" id="GO:0004519">
    <property type="term" value="F:endonuclease activity"/>
    <property type="evidence" value="ECO:0007669"/>
    <property type="project" value="UniProtKB-KW"/>
</dbReference>
<dbReference type="PANTHER" id="PTHR34873">
    <property type="entry name" value="SSR1766 PROTEIN"/>
    <property type="match status" value="1"/>
</dbReference>
<evidence type="ECO:0000256" key="5">
    <source>
        <dbReference type="ARBA" id="ARBA00022801"/>
    </source>
</evidence>
<evidence type="ECO:0000256" key="1">
    <source>
        <dbReference type="ARBA" id="ARBA00006620"/>
    </source>
</evidence>
<comment type="similarity">
    <text evidence="1">Belongs to the HicA mRNA interferase family.</text>
</comment>
<dbReference type="Proteomes" id="UP000034961">
    <property type="component" value="Unassembled WGS sequence"/>
</dbReference>
<evidence type="ECO:0000256" key="6">
    <source>
        <dbReference type="ARBA" id="ARBA00022884"/>
    </source>
</evidence>
<keyword evidence="3" id="KW-0540">Nuclease</keyword>
<dbReference type="GO" id="GO:0016787">
    <property type="term" value="F:hydrolase activity"/>
    <property type="evidence" value="ECO:0007669"/>
    <property type="project" value="UniProtKB-KW"/>
</dbReference>
<evidence type="ECO:0000256" key="7">
    <source>
        <dbReference type="ARBA" id="ARBA00023016"/>
    </source>
</evidence>
<dbReference type="Pfam" id="PF07927">
    <property type="entry name" value="HicA_toxin"/>
    <property type="match status" value="1"/>
</dbReference>
<evidence type="ECO:0000313" key="9">
    <source>
        <dbReference type="Proteomes" id="UP000034961"/>
    </source>
</evidence>
<dbReference type="Gene3D" id="3.30.920.30">
    <property type="entry name" value="Hypothetical protein"/>
    <property type="match status" value="1"/>
</dbReference>
<reference evidence="8 9" key="1">
    <citation type="journal article" date="2015" name="Nature">
        <title>rRNA introns, odd ribosomes, and small enigmatic genomes across a large radiation of phyla.</title>
        <authorList>
            <person name="Brown C.T."/>
            <person name="Hug L.A."/>
            <person name="Thomas B.C."/>
            <person name="Sharon I."/>
            <person name="Castelle C.J."/>
            <person name="Singh A."/>
            <person name="Wilkins M.J."/>
            <person name="Williams K.H."/>
            <person name="Banfield J.F."/>
        </authorList>
    </citation>
    <scope>NUCLEOTIDE SEQUENCE [LARGE SCALE GENOMIC DNA]</scope>
</reference>
<proteinExistence type="inferred from homology"/>
<dbReference type="EMBL" id="LCAN01000027">
    <property type="protein sequence ID" value="KKR92344.1"/>
    <property type="molecule type" value="Genomic_DNA"/>
</dbReference>
<keyword evidence="2" id="KW-1277">Toxin-antitoxin system</keyword>
<keyword evidence="7" id="KW-0346">Stress response</keyword>
<dbReference type="InterPro" id="IPR038570">
    <property type="entry name" value="HicA_sf"/>
</dbReference>
<evidence type="ECO:0000256" key="4">
    <source>
        <dbReference type="ARBA" id="ARBA00022759"/>
    </source>
</evidence>
<evidence type="ECO:0000313" key="8">
    <source>
        <dbReference type="EMBL" id="KKR92344.1"/>
    </source>
</evidence>
<keyword evidence="6" id="KW-0694">RNA-binding</keyword>
<dbReference type="InterPro" id="IPR012933">
    <property type="entry name" value="HicA_mRNA_interferase"/>
</dbReference>
<sequence>MTKLPQVKPKKLEKVLLKLGFESRSGKGSHRVFKHPDGRRTVLPIHNRPVRTGTLRAILKQVDISLEEFLDML</sequence>
<evidence type="ECO:0000256" key="2">
    <source>
        <dbReference type="ARBA" id="ARBA00022649"/>
    </source>
</evidence>
<accession>A0A0G0UUB4</accession>
<keyword evidence="5" id="KW-0378">Hydrolase</keyword>
<comment type="caution">
    <text evidence="8">The sequence shown here is derived from an EMBL/GenBank/DDBJ whole genome shotgun (WGS) entry which is preliminary data.</text>
</comment>